<feature type="compositionally biased region" description="Basic residues" evidence="7">
    <location>
        <begin position="219"/>
        <end position="231"/>
    </location>
</feature>
<keyword evidence="4" id="KW-0547">Nucleotide-binding</keyword>
<dbReference type="Gene3D" id="3.40.50.300">
    <property type="entry name" value="P-loop containing nucleotide triphosphate hydrolases"/>
    <property type="match status" value="1"/>
</dbReference>
<dbReference type="GO" id="GO:0006230">
    <property type="term" value="P:TMP biosynthetic process"/>
    <property type="evidence" value="ECO:0007669"/>
    <property type="project" value="InterPro"/>
</dbReference>
<evidence type="ECO:0000256" key="3">
    <source>
        <dbReference type="ARBA" id="ARBA00022679"/>
    </source>
</evidence>
<dbReference type="OrthoDB" id="7738at10239"/>
<keyword evidence="10" id="KW-1185">Reference proteome</keyword>
<evidence type="ECO:0000256" key="4">
    <source>
        <dbReference type="ARBA" id="ARBA00022741"/>
    </source>
</evidence>
<keyword evidence="3 9" id="KW-0808">Transferase</keyword>
<dbReference type="InterPro" id="IPR027417">
    <property type="entry name" value="P-loop_NTPase"/>
</dbReference>
<protein>
    <submittedName>
        <fullName evidence="9">Thymidine kinase</fullName>
        <ecNumber evidence="9">2.7.1.21</ecNumber>
    </submittedName>
</protein>
<feature type="compositionally biased region" description="Basic and acidic residues" evidence="7">
    <location>
        <begin position="79"/>
        <end position="89"/>
    </location>
</feature>
<dbReference type="Proteomes" id="UP000124452">
    <property type="component" value="Segment"/>
</dbReference>
<accession>A0A0B4Q6Q2</accession>
<keyword evidence="2" id="KW-0237">DNA synthesis</keyword>
<feature type="domain" description="Herpesvirus thymidine kinase C-terminal" evidence="8">
    <location>
        <begin position="582"/>
        <end position="614"/>
    </location>
</feature>
<evidence type="ECO:0000256" key="5">
    <source>
        <dbReference type="ARBA" id="ARBA00022777"/>
    </source>
</evidence>
<dbReference type="KEGG" id="vg:23104158"/>
<evidence type="ECO:0000259" key="8">
    <source>
        <dbReference type="Pfam" id="PF08465"/>
    </source>
</evidence>
<feature type="compositionally biased region" description="Gly residues" evidence="7">
    <location>
        <begin position="209"/>
        <end position="218"/>
    </location>
</feature>
<keyword evidence="1" id="KW-0244">Early protein</keyword>
<feature type="region of interest" description="Disordered" evidence="7">
    <location>
        <begin position="1"/>
        <end position="192"/>
    </location>
</feature>
<gene>
    <name evidence="9" type="primary">ORF21</name>
</gene>
<name>A0A0B4Q6Q2_9GAMA</name>
<organism evidence="9 10">
    <name type="scientific">Equid gammaherpesvirus 5</name>
    <dbReference type="NCBI Taxonomy" id="10371"/>
    <lineage>
        <taxon>Viruses</taxon>
        <taxon>Duplodnaviria</taxon>
        <taxon>Heunggongvirae</taxon>
        <taxon>Peploviricota</taxon>
        <taxon>Herviviricetes</taxon>
        <taxon>Herpesvirales</taxon>
        <taxon>Orthoherpesviridae</taxon>
        <taxon>Gammaherpesvirinae</taxon>
        <taxon>Percavirus</taxon>
        <taxon>Percavirus equidgamma5</taxon>
    </lineage>
</organism>
<evidence type="ECO:0000313" key="9">
    <source>
        <dbReference type="EMBL" id="AIU39546.1"/>
    </source>
</evidence>
<dbReference type="SUPFAM" id="SSF52540">
    <property type="entry name" value="P-loop containing nucleoside triphosphate hydrolases"/>
    <property type="match status" value="1"/>
</dbReference>
<dbReference type="EMBL" id="KM924295">
    <property type="protein sequence ID" value="AIU39546.1"/>
    <property type="molecule type" value="Genomic_DNA"/>
</dbReference>
<dbReference type="EC" id="2.7.1.21" evidence="9"/>
<dbReference type="Pfam" id="PF00693">
    <property type="entry name" value="Herpes_TK"/>
    <property type="match status" value="1"/>
</dbReference>
<dbReference type="GO" id="GO:0005524">
    <property type="term" value="F:ATP binding"/>
    <property type="evidence" value="ECO:0007669"/>
    <property type="project" value="UniProtKB-KW"/>
</dbReference>
<keyword evidence="6" id="KW-0067">ATP-binding</keyword>
<dbReference type="RefSeq" id="YP_009118411.1">
    <property type="nucleotide sequence ID" value="NC_026421.1"/>
</dbReference>
<evidence type="ECO:0000256" key="7">
    <source>
        <dbReference type="SAM" id="MobiDB-lite"/>
    </source>
</evidence>
<evidence type="ECO:0000256" key="2">
    <source>
        <dbReference type="ARBA" id="ARBA00022634"/>
    </source>
</evidence>
<keyword evidence="5 9" id="KW-0418">Kinase</keyword>
<sequence length="623" mass="69479">MAEGGRRSSSSSSDDELPWRDQRPSGWDELDSPFGGGGLNSGSTSADEEFQWEELMVKSQAGTPPDDKTRTFSIPRVKSKVDPRLESKKPKGKKSRRPSQGVAVGESGAGVGNWPPCNPRPRSQLRLMSRFPSGDDTYDVPQPPMLAPLDPFGNPVENVSSESDFEEVNIVYPPPGERRGARRPSRREESPELLRHATFINQYDKTEYGGDGGGGGARGKSRCGGRTKSKNWLKSPGVASKLTSMKELSGSFKSLMSLKSGGGDKQQQRLRRGERGPVSADLMSPREVFNTFLGSGMCPSFKNAFFLYLEGSMGVGKTTLIKHMCEMNGDNVVSFVEPMVYWREVYSDCVKQIYGACKPYNVGKMSTSNKVLAAQTKFMTPMKCLQTSVRRYVRTEEPLQEKNPMDNWVLFDRHLLSATLVFPYLFLKNGHLSFEHFLALAANFRAHEGDIIALLCMLEEDNLKMVKNRNRKSEGGVTSGYLKDLGLAFHACYCTWLLLKYLSPEDMVSVCCCDVSLSDICIMKSMSNSKLTMARNLFTKSMFPTLMDVIQPFKSNCTIIEICLTLFLELKKVEFIVVNASEFINDIPGVWTSIYTQSLRTQAIKTQSVDWCGLRAFSQTYNS</sequence>
<evidence type="ECO:0000256" key="6">
    <source>
        <dbReference type="ARBA" id="ARBA00022840"/>
    </source>
</evidence>
<dbReference type="GeneID" id="23104158"/>
<evidence type="ECO:0000256" key="1">
    <source>
        <dbReference type="ARBA" id="ARBA00022518"/>
    </source>
</evidence>
<feature type="region of interest" description="Disordered" evidence="7">
    <location>
        <begin position="257"/>
        <end position="279"/>
    </location>
</feature>
<dbReference type="GO" id="GO:0071897">
    <property type="term" value="P:DNA biosynthetic process"/>
    <property type="evidence" value="ECO:0007669"/>
    <property type="project" value="UniProtKB-KW"/>
</dbReference>
<reference evidence="9 10" key="1">
    <citation type="journal article" date="2015" name="Genome Announc.">
        <title>Genome sequences of equid herpesviruses 2 and 5.</title>
        <authorList>
            <person name="Wilkie G.S."/>
            <person name="Kerr K."/>
            <person name="Stewart J.P."/>
            <person name="Studdert M.J."/>
            <person name="Davison A.J."/>
        </authorList>
    </citation>
    <scope>NUCLEOTIDE SEQUENCE [LARGE SCALE GENOMIC DNA]</scope>
    <source>
        <strain evidence="9">2-141/67</strain>
    </source>
</reference>
<dbReference type="HAMAP" id="MF_04029">
    <property type="entry name" value="HSV_KITH"/>
    <property type="match status" value="1"/>
</dbReference>
<dbReference type="GO" id="GO:0004797">
    <property type="term" value="F:thymidine kinase activity"/>
    <property type="evidence" value="ECO:0007669"/>
    <property type="project" value="UniProtKB-EC"/>
</dbReference>
<evidence type="ECO:0000313" key="10">
    <source>
        <dbReference type="Proteomes" id="UP000124452"/>
    </source>
</evidence>
<feature type="region of interest" description="Disordered" evidence="7">
    <location>
        <begin position="204"/>
        <end position="236"/>
    </location>
</feature>
<dbReference type="InterPro" id="IPR001889">
    <property type="entry name" value="Herpes_TK"/>
</dbReference>
<proteinExistence type="inferred from homology"/>
<dbReference type="Pfam" id="PF08465">
    <property type="entry name" value="Herpes_TK_C"/>
    <property type="match status" value="1"/>
</dbReference>
<dbReference type="InterPro" id="IPR013672">
    <property type="entry name" value="Herpes_TK_C"/>
</dbReference>